<keyword evidence="2" id="KW-1185">Reference proteome</keyword>
<comment type="caution">
    <text evidence="1">The sequence shown here is derived from an EMBL/GenBank/DDBJ whole genome shotgun (WGS) entry which is preliminary data.</text>
</comment>
<evidence type="ECO:0000313" key="2">
    <source>
        <dbReference type="Proteomes" id="UP000789390"/>
    </source>
</evidence>
<evidence type="ECO:0008006" key="3">
    <source>
        <dbReference type="Google" id="ProtNLM"/>
    </source>
</evidence>
<accession>A0A8J2RUS0</accession>
<evidence type="ECO:0000313" key="1">
    <source>
        <dbReference type="EMBL" id="CAH0108879.1"/>
    </source>
</evidence>
<organism evidence="1 2">
    <name type="scientific">Daphnia galeata</name>
    <dbReference type="NCBI Taxonomy" id="27404"/>
    <lineage>
        <taxon>Eukaryota</taxon>
        <taxon>Metazoa</taxon>
        <taxon>Ecdysozoa</taxon>
        <taxon>Arthropoda</taxon>
        <taxon>Crustacea</taxon>
        <taxon>Branchiopoda</taxon>
        <taxon>Diplostraca</taxon>
        <taxon>Cladocera</taxon>
        <taxon>Anomopoda</taxon>
        <taxon>Daphniidae</taxon>
        <taxon>Daphnia</taxon>
    </lineage>
</organism>
<dbReference type="EMBL" id="CAKKLH010000288">
    <property type="protein sequence ID" value="CAH0108879.1"/>
    <property type="molecule type" value="Genomic_DNA"/>
</dbReference>
<dbReference type="OrthoDB" id="411823at2759"/>
<dbReference type="Proteomes" id="UP000789390">
    <property type="component" value="Unassembled WGS sequence"/>
</dbReference>
<gene>
    <name evidence="1" type="ORF">DGAL_LOCUS12335</name>
</gene>
<sequence length="426" mass="47879">MRLKFLYHSAVEPILLYGCSVWAPFLNTKKGVKQLRTFQRSIALSLASSFKTVSVEACFILTNILPIDLRIQEITHLRFSSGCSGFFSALSLKWLTGKLPSCSPLLKCDSYRHHSNHYWPPWAPPLYPTLLSEVCTLLPTKDSVLRIFVATSRCGDSFNCCIISTCHKNVMKVTNGPLSAHSLHQARQLSVLHALIQASHVVERGWQVEIFAQHISSFAFARYGAHLSEVERLCVDAASPYRENLRLVVCQPPSAEGIQLALAGCDIPGSGLNVLPQLLISKTSYRHSISKLVRDAWQAEWQACYNGQLTREFFPTVQFATVLHPNQLCRQVTQILSGHSLLKEHQFRFNFTTSSKCDCGAVSESVSHFLFQCPLFSTQRLAFLTSCSSEDGHWPRPLASIPAYPNIWKAFIAFIRSSKRLRRYSA</sequence>
<name>A0A8J2RUS0_9CRUS</name>
<proteinExistence type="predicted"/>
<reference evidence="1" key="1">
    <citation type="submission" date="2021-11" db="EMBL/GenBank/DDBJ databases">
        <authorList>
            <person name="Schell T."/>
        </authorList>
    </citation>
    <scope>NUCLEOTIDE SEQUENCE</scope>
    <source>
        <strain evidence="1">M5</strain>
    </source>
</reference>
<dbReference type="AlphaFoldDB" id="A0A8J2RUS0"/>
<protein>
    <recommendedName>
        <fullName evidence="3">Reverse transcriptase zinc-binding domain-containing protein</fullName>
    </recommendedName>
</protein>